<evidence type="ECO:0000313" key="2">
    <source>
        <dbReference type="Proteomes" id="UP000324832"/>
    </source>
</evidence>
<organism evidence="1 2">
    <name type="scientific">Leptidea sinapis</name>
    <dbReference type="NCBI Taxonomy" id="189913"/>
    <lineage>
        <taxon>Eukaryota</taxon>
        <taxon>Metazoa</taxon>
        <taxon>Ecdysozoa</taxon>
        <taxon>Arthropoda</taxon>
        <taxon>Hexapoda</taxon>
        <taxon>Insecta</taxon>
        <taxon>Pterygota</taxon>
        <taxon>Neoptera</taxon>
        <taxon>Endopterygota</taxon>
        <taxon>Lepidoptera</taxon>
        <taxon>Glossata</taxon>
        <taxon>Ditrysia</taxon>
        <taxon>Papilionoidea</taxon>
        <taxon>Pieridae</taxon>
        <taxon>Dismorphiinae</taxon>
        <taxon>Leptidea</taxon>
    </lineage>
</organism>
<dbReference type="Pfam" id="PF05742">
    <property type="entry name" value="TANGO2"/>
    <property type="match status" value="1"/>
</dbReference>
<name>A0A5E4Q821_9NEOP</name>
<dbReference type="EMBL" id="FZQP02001537">
    <property type="protein sequence ID" value="VVC93137.1"/>
    <property type="molecule type" value="Genomic_DNA"/>
</dbReference>
<dbReference type="GO" id="GO:0009306">
    <property type="term" value="P:protein secretion"/>
    <property type="evidence" value="ECO:0007669"/>
    <property type="project" value="TreeGrafter"/>
</dbReference>
<accession>A0A5E4Q821</accession>
<dbReference type="Proteomes" id="UP000324832">
    <property type="component" value="Unassembled WGS sequence"/>
</dbReference>
<reference evidence="1 2" key="1">
    <citation type="submission" date="2017-07" db="EMBL/GenBank/DDBJ databases">
        <authorList>
            <person name="Talla V."/>
            <person name="Backstrom N."/>
        </authorList>
    </citation>
    <scope>NUCLEOTIDE SEQUENCE [LARGE SCALE GENOMIC DNA]</scope>
</reference>
<sequence>MCIIFMYNGSLDSNSDYSLILASNRDEYYDRPSQRMGPWDKDHNTYGGIDLAAPCQGTWLAFSKSYKKFGAMLNIPGTAKTTETSRGKVLKEYIMTDISADKFIEDINDYSQNCNQFILVSVTFDGNLTPVIQTYNNVTNRLDTWNEKYVGFSNTVPGTCLAKVKGGLKMFQNVCEQFSKEEQRDQLTEELFNILKCREKHLPDEVLELAKPDSYELFSSIFVAIPKIRYGTRTHTLLLVTKSGHVNIIESTMEPPIETSKPNWIKTDYECKL</sequence>
<dbReference type="PANTHER" id="PTHR17985">
    <property type="entry name" value="SER/THR-RICH PROTEIN T10 IN DGCR REGION"/>
    <property type="match status" value="1"/>
</dbReference>
<evidence type="ECO:0000313" key="1">
    <source>
        <dbReference type="EMBL" id="VVC93137.1"/>
    </source>
</evidence>
<protein>
    <recommendedName>
        <fullName evidence="3">Transport and Golgi organization protein 2</fullName>
    </recommendedName>
</protein>
<proteinExistence type="predicted"/>
<keyword evidence="2" id="KW-1185">Reference proteome</keyword>
<dbReference type="GO" id="GO:0007030">
    <property type="term" value="P:Golgi organization"/>
    <property type="evidence" value="ECO:0007669"/>
    <property type="project" value="TreeGrafter"/>
</dbReference>
<gene>
    <name evidence="1" type="ORF">LSINAPIS_LOCUS5391</name>
</gene>
<dbReference type="PANTHER" id="PTHR17985:SF8">
    <property type="entry name" value="TRANSPORT AND GOLGI ORGANIZATION PROTEIN 2 HOMOLOG"/>
    <property type="match status" value="1"/>
</dbReference>
<evidence type="ECO:0008006" key="3">
    <source>
        <dbReference type="Google" id="ProtNLM"/>
    </source>
</evidence>
<dbReference type="GO" id="GO:0005794">
    <property type="term" value="C:Golgi apparatus"/>
    <property type="evidence" value="ECO:0007669"/>
    <property type="project" value="TreeGrafter"/>
</dbReference>
<dbReference type="InterPro" id="IPR008551">
    <property type="entry name" value="TANGO2"/>
</dbReference>
<dbReference type="AlphaFoldDB" id="A0A5E4Q821"/>